<dbReference type="InterPro" id="IPR036237">
    <property type="entry name" value="Xyl_isomerase-like_sf"/>
</dbReference>
<dbReference type="STRING" id="2010991.A0A3M2RSL0"/>
<dbReference type="AlphaFoldDB" id="A0A3M2RSL0"/>
<dbReference type="InterPro" id="IPR050312">
    <property type="entry name" value="IolE/XylAMocC-like"/>
</dbReference>
<dbReference type="Proteomes" id="UP000277212">
    <property type="component" value="Unassembled WGS sequence"/>
</dbReference>
<evidence type="ECO:0000313" key="2">
    <source>
        <dbReference type="EMBL" id="RMJ08209.1"/>
    </source>
</evidence>
<feature type="domain" description="Xylose isomerase-like TIM barrel" evidence="1">
    <location>
        <begin position="26"/>
        <end position="322"/>
    </location>
</feature>
<accession>A0A3M2RSL0</accession>
<reference evidence="2 3" key="1">
    <citation type="submission" date="2017-06" db="EMBL/GenBank/DDBJ databases">
        <title>Comparative genomic analysis of Ambrosia Fusariam Clade fungi.</title>
        <authorList>
            <person name="Stajich J.E."/>
            <person name="Carrillo J."/>
            <person name="Kijimoto T."/>
            <person name="Eskalen A."/>
            <person name="O'Donnell K."/>
            <person name="Kasson M."/>
        </authorList>
    </citation>
    <scope>NUCLEOTIDE SEQUENCE [LARGE SCALE GENOMIC DNA]</scope>
    <source>
        <strain evidence="2">UCR3666</strain>
    </source>
</reference>
<gene>
    <name evidence="2" type="ORF">CDV36_012168</name>
</gene>
<keyword evidence="3" id="KW-1185">Reference proteome</keyword>
<comment type="caution">
    <text evidence="2">The sequence shown here is derived from an EMBL/GenBank/DDBJ whole genome shotgun (WGS) entry which is preliminary data.</text>
</comment>
<proteinExistence type="predicted"/>
<protein>
    <recommendedName>
        <fullName evidence="1">Xylose isomerase-like TIM barrel domain-containing protein</fullName>
    </recommendedName>
</protein>
<dbReference type="OrthoDB" id="5360893at2759"/>
<dbReference type="Gene3D" id="3.20.20.150">
    <property type="entry name" value="Divalent-metal-dependent TIM barrel enzymes"/>
    <property type="match status" value="1"/>
</dbReference>
<organism evidence="2 3">
    <name type="scientific">Fusarium kuroshium</name>
    <dbReference type="NCBI Taxonomy" id="2010991"/>
    <lineage>
        <taxon>Eukaryota</taxon>
        <taxon>Fungi</taxon>
        <taxon>Dikarya</taxon>
        <taxon>Ascomycota</taxon>
        <taxon>Pezizomycotina</taxon>
        <taxon>Sordariomycetes</taxon>
        <taxon>Hypocreomycetidae</taxon>
        <taxon>Hypocreales</taxon>
        <taxon>Nectriaceae</taxon>
        <taxon>Fusarium</taxon>
        <taxon>Fusarium solani species complex</taxon>
    </lineage>
</organism>
<name>A0A3M2RSL0_9HYPO</name>
<evidence type="ECO:0000259" key="1">
    <source>
        <dbReference type="Pfam" id="PF01261"/>
    </source>
</evidence>
<dbReference type="InterPro" id="IPR013022">
    <property type="entry name" value="Xyl_isomerase-like_TIM-brl"/>
</dbReference>
<sequence>MAHKPSICTMSLGRCFAGHSLPHKLDMAQKYGFQGIEVFYEDLLDFSKSTFGSGSPEDQISAARAIRGLCTTRNLTIICLQPFMHFGGLVDRDQHTKRIDELQLWFELVHALGTDLILFPSSFLSEDEVTDDMDLIVADFVEAAEMGLQQEPVVNFAYESLCWGTRTDTWEASWDLVQRVDRPNFGVCLDSYNILGRIYADPASPTGRTPDCEQATVDSIKRILSDIDITKVFLVQVADGERLSAPLDTSHPFYNSEQPARMSWSRNARLFYGEPQYGGYLPCKQLLRTVIQGLGFEGWLSFEVFNRRLADPDVAVPEEMARRAAESWVKMKAELGLRTEDEMQPRLQAML</sequence>
<dbReference type="SUPFAM" id="SSF51658">
    <property type="entry name" value="Xylose isomerase-like"/>
    <property type="match status" value="1"/>
</dbReference>
<dbReference type="EMBL" id="NKUJ01000299">
    <property type="protein sequence ID" value="RMJ08209.1"/>
    <property type="molecule type" value="Genomic_DNA"/>
</dbReference>
<dbReference type="PANTHER" id="PTHR12110:SF21">
    <property type="entry name" value="XYLOSE ISOMERASE-LIKE TIM BARREL DOMAIN-CONTAINING PROTEIN"/>
    <property type="match status" value="1"/>
</dbReference>
<dbReference type="Pfam" id="PF01261">
    <property type="entry name" value="AP_endonuc_2"/>
    <property type="match status" value="1"/>
</dbReference>
<dbReference type="PANTHER" id="PTHR12110">
    <property type="entry name" value="HYDROXYPYRUVATE ISOMERASE"/>
    <property type="match status" value="1"/>
</dbReference>
<evidence type="ECO:0000313" key="3">
    <source>
        <dbReference type="Proteomes" id="UP000277212"/>
    </source>
</evidence>